<sequence length="399" mass="44387">MPLCPSVMAHKIAVGNFHQFQGIERPVVLVFNSDASYFKYFGRGDPQDRCPAPVLSALTRATEKLVIVHITGQPTMKFVRDDYISEFADFFGFAGFALPSKSGASKAAQPSIIPPNIDVSELARNIPKDKLDKLVRKHLDCCTVTPARPPLQHIVPRTKVTSDKVEDREEIVGTLLSAIITGAVEYVLVGTTESLEADATDFPEKTEAQIARLSRAAVEQETNRSGCKQLKIAMENHPHNWITEEQFVKARDHFLSQFEPTADIINFEVPISLWEIARSGQSVKLNGRLDAVEFKGDNERVFEVKFQVLLTLVDRVQAAVGGYGRARARGFLDDAEIPPTFLNNLSTGESIRIRATCKQVRELILDLLEAKYYPLTKSTEEFLQNAKSLREKANGNSAN</sequence>
<accession>A0AAD6UFJ9</accession>
<reference evidence="1" key="1">
    <citation type="submission" date="2023-03" db="EMBL/GenBank/DDBJ databases">
        <title>Massive genome expansion in bonnet fungi (Mycena s.s.) driven by repeated elements and novel gene families across ecological guilds.</title>
        <authorList>
            <consortium name="Lawrence Berkeley National Laboratory"/>
            <person name="Harder C.B."/>
            <person name="Miyauchi S."/>
            <person name="Viragh M."/>
            <person name="Kuo A."/>
            <person name="Thoen E."/>
            <person name="Andreopoulos B."/>
            <person name="Lu D."/>
            <person name="Skrede I."/>
            <person name="Drula E."/>
            <person name="Henrissat B."/>
            <person name="Morin E."/>
            <person name="Kohler A."/>
            <person name="Barry K."/>
            <person name="LaButti K."/>
            <person name="Morin E."/>
            <person name="Salamov A."/>
            <person name="Lipzen A."/>
            <person name="Mereny Z."/>
            <person name="Hegedus B."/>
            <person name="Baldrian P."/>
            <person name="Stursova M."/>
            <person name="Weitz H."/>
            <person name="Taylor A."/>
            <person name="Grigoriev I.V."/>
            <person name="Nagy L.G."/>
            <person name="Martin F."/>
            <person name="Kauserud H."/>
        </authorList>
    </citation>
    <scope>NUCLEOTIDE SEQUENCE</scope>
    <source>
        <strain evidence="1">CBHHK173m</strain>
    </source>
</reference>
<evidence type="ECO:0000313" key="2">
    <source>
        <dbReference type="Proteomes" id="UP001222325"/>
    </source>
</evidence>
<protein>
    <submittedName>
        <fullName evidence="1">Uncharacterized protein</fullName>
    </submittedName>
</protein>
<proteinExistence type="predicted"/>
<gene>
    <name evidence="1" type="ORF">B0H15DRAFT_821790</name>
</gene>
<comment type="caution">
    <text evidence="1">The sequence shown here is derived from an EMBL/GenBank/DDBJ whole genome shotgun (WGS) entry which is preliminary data.</text>
</comment>
<keyword evidence="2" id="KW-1185">Reference proteome</keyword>
<dbReference type="Proteomes" id="UP001222325">
    <property type="component" value="Unassembled WGS sequence"/>
</dbReference>
<dbReference type="AlphaFoldDB" id="A0AAD6UFJ9"/>
<evidence type="ECO:0000313" key="1">
    <source>
        <dbReference type="EMBL" id="KAJ7098669.1"/>
    </source>
</evidence>
<dbReference type="EMBL" id="JARJCN010000008">
    <property type="protein sequence ID" value="KAJ7098669.1"/>
    <property type="molecule type" value="Genomic_DNA"/>
</dbReference>
<name>A0AAD6UFJ9_9AGAR</name>
<organism evidence="1 2">
    <name type="scientific">Mycena belliarum</name>
    <dbReference type="NCBI Taxonomy" id="1033014"/>
    <lineage>
        <taxon>Eukaryota</taxon>
        <taxon>Fungi</taxon>
        <taxon>Dikarya</taxon>
        <taxon>Basidiomycota</taxon>
        <taxon>Agaricomycotina</taxon>
        <taxon>Agaricomycetes</taxon>
        <taxon>Agaricomycetidae</taxon>
        <taxon>Agaricales</taxon>
        <taxon>Marasmiineae</taxon>
        <taxon>Mycenaceae</taxon>
        <taxon>Mycena</taxon>
    </lineage>
</organism>